<dbReference type="FunFam" id="1.10.10.10:FF:000004">
    <property type="entry name" value="RNA polymerase sigma factor SigA"/>
    <property type="match status" value="1"/>
</dbReference>
<evidence type="ECO:0000313" key="13">
    <source>
        <dbReference type="Proteomes" id="UP000321960"/>
    </source>
</evidence>
<dbReference type="InterPro" id="IPR007630">
    <property type="entry name" value="RNA_pol_sigma70_r4"/>
</dbReference>
<dbReference type="InterPro" id="IPR013325">
    <property type="entry name" value="RNA_pol_sigma_r2"/>
</dbReference>
<feature type="region of interest" description="Sigma-70 factor domain-4" evidence="6">
    <location>
        <begin position="598"/>
        <end position="651"/>
    </location>
</feature>
<dbReference type="CDD" id="cd06171">
    <property type="entry name" value="Sigma70_r4"/>
    <property type="match status" value="1"/>
</dbReference>
<dbReference type="InterPro" id="IPR014284">
    <property type="entry name" value="RNA_pol_sigma-70_dom"/>
</dbReference>
<evidence type="ECO:0000256" key="1">
    <source>
        <dbReference type="ARBA" id="ARBA00022490"/>
    </source>
</evidence>
<dbReference type="GO" id="GO:0016987">
    <property type="term" value="F:sigma factor activity"/>
    <property type="evidence" value="ECO:0007669"/>
    <property type="project" value="UniProtKB-UniRule"/>
</dbReference>
<dbReference type="EMBL" id="BJZU01000049">
    <property type="protein sequence ID" value="GEP04622.1"/>
    <property type="molecule type" value="Genomic_DNA"/>
</dbReference>
<evidence type="ECO:0000256" key="7">
    <source>
        <dbReference type="SAM" id="Coils"/>
    </source>
</evidence>
<dbReference type="GO" id="GO:0006352">
    <property type="term" value="P:DNA-templated transcription initiation"/>
    <property type="evidence" value="ECO:0007669"/>
    <property type="project" value="UniProtKB-UniRule"/>
</dbReference>
<proteinExistence type="inferred from homology"/>
<evidence type="ECO:0000313" key="11">
    <source>
        <dbReference type="EMBL" id="GEP04622.1"/>
    </source>
</evidence>
<dbReference type="NCBIfam" id="TIGR02937">
    <property type="entry name" value="sigma70-ECF"/>
    <property type="match status" value="1"/>
</dbReference>
<evidence type="ECO:0000256" key="3">
    <source>
        <dbReference type="ARBA" id="ARBA00023082"/>
    </source>
</evidence>
<protein>
    <recommendedName>
        <fullName evidence="6">RNA polymerase sigma factor RpoD</fullName>
    </recommendedName>
    <alternativeName>
        <fullName evidence="6">Sigma-70</fullName>
    </alternativeName>
</protein>
<feature type="region of interest" description="Disordered" evidence="8">
    <location>
        <begin position="1"/>
        <end position="25"/>
    </location>
</feature>
<dbReference type="OrthoDB" id="9809557at2"/>
<dbReference type="Pfam" id="PF04542">
    <property type="entry name" value="Sigma70_r2"/>
    <property type="match status" value="1"/>
</dbReference>
<dbReference type="GO" id="GO:0003677">
    <property type="term" value="F:DNA binding"/>
    <property type="evidence" value="ECO:0007669"/>
    <property type="project" value="UniProtKB-UniRule"/>
</dbReference>
<dbReference type="Proteomes" id="UP000321960">
    <property type="component" value="Unassembled WGS sequence"/>
</dbReference>
<evidence type="ECO:0000256" key="2">
    <source>
        <dbReference type="ARBA" id="ARBA00023015"/>
    </source>
</evidence>
<dbReference type="PANTHER" id="PTHR30603">
    <property type="entry name" value="RNA POLYMERASE SIGMA FACTOR RPO"/>
    <property type="match status" value="1"/>
</dbReference>
<comment type="caution">
    <text evidence="11">The sequence shown here is derived from an EMBL/GenBank/DDBJ whole genome shotgun (WGS) entry which is preliminary data.</text>
</comment>
<dbReference type="Pfam" id="PF04539">
    <property type="entry name" value="Sigma70_r3"/>
    <property type="match status" value="1"/>
</dbReference>
<keyword evidence="1 6" id="KW-0963">Cytoplasm</keyword>
<dbReference type="InterPro" id="IPR009042">
    <property type="entry name" value="RNA_pol_sigma70_r1_2"/>
</dbReference>
<evidence type="ECO:0000256" key="8">
    <source>
        <dbReference type="SAM" id="MobiDB-lite"/>
    </source>
</evidence>
<dbReference type="FunFam" id="1.10.10.10:FF:000002">
    <property type="entry name" value="RNA polymerase sigma factor SigA"/>
    <property type="match status" value="1"/>
</dbReference>
<dbReference type="InterPro" id="IPR012760">
    <property type="entry name" value="RNA_pol_sigma_RpoD_C"/>
</dbReference>
<dbReference type="InterPro" id="IPR007127">
    <property type="entry name" value="RNA_pol_sigma_70_r1_1"/>
</dbReference>
<keyword evidence="4 6" id="KW-0238">DNA-binding</keyword>
<dbReference type="Gene3D" id="1.10.10.10">
    <property type="entry name" value="Winged helix-like DNA-binding domain superfamily/Winged helix DNA-binding domain"/>
    <property type="match status" value="2"/>
</dbReference>
<name>A0A512J3U5_9HYPH</name>
<dbReference type="FunFam" id="1.10.601.10:FF:000001">
    <property type="entry name" value="RNA polymerase sigma factor SigA"/>
    <property type="match status" value="1"/>
</dbReference>
<feature type="coiled-coil region" evidence="7">
    <location>
        <begin position="409"/>
        <end position="436"/>
    </location>
</feature>
<feature type="domain" description="RNA polymerase sigma-70" evidence="10">
    <location>
        <begin position="623"/>
        <end position="649"/>
    </location>
</feature>
<reference evidence="14" key="2">
    <citation type="journal article" date="2019" name="Int. J. Syst. Evol. Microbiol.">
        <title>The Global Catalogue of Microorganisms (GCM) 10K type strain sequencing project: providing services to taxonomists for standard genome sequencing and annotation.</title>
        <authorList>
            <consortium name="The Broad Institute Genomics Platform"/>
            <consortium name="The Broad Institute Genome Sequencing Center for Infectious Disease"/>
            <person name="Wu L."/>
            <person name="Ma J."/>
        </authorList>
    </citation>
    <scope>NUCLEOTIDE SEQUENCE [LARGE SCALE GENOMIC DNA]</scope>
    <source>
        <strain evidence="14">NBRC 107715</strain>
    </source>
</reference>
<keyword evidence="3 6" id="KW-0731">Sigma factor</keyword>
<dbReference type="EMBL" id="BSPK01000016">
    <property type="protein sequence ID" value="GLS62690.1"/>
    <property type="molecule type" value="Genomic_DNA"/>
</dbReference>
<dbReference type="SUPFAM" id="SSF88946">
    <property type="entry name" value="Sigma2 domain of RNA polymerase sigma factors"/>
    <property type="match status" value="1"/>
</dbReference>
<organism evidence="11 13">
    <name type="scientific">Methylobacterium oxalidis</name>
    <dbReference type="NCBI Taxonomy" id="944322"/>
    <lineage>
        <taxon>Bacteria</taxon>
        <taxon>Pseudomonadati</taxon>
        <taxon>Pseudomonadota</taxon>
        <taxon>Alphaproteobacteria</taxon>
        <taxon>Hyphomicrobiales</taxon>
        <taxon>Methylobacteriaceae</taxon>
        <taxon>Methylobacterium</taxon>
    </lineage>
</organism>
<feature type="region of interest" description="Disordered" evidence="8">
    <location>
        <begin position="206"/>
        <end position="240"/>
    </location>
</feature>
<dbReference type="Pfam" id="PF04546">
    <property type="entry name" value="Sigma70_ner"/>
    <property type="match status" value="1"/>
</dbReference>
<dbReference type="InterPro" id="IPR000943">
    <property type="entry name" value="RNA_pol_sigma70"/>
</dbReference>
<dbReference type="InterPro" id="IPR007631">
    <property type="entry name" value="RNA_pol_sigma_70_non-ess"/>
</dbReference>
<dbReference type="Gene3D" id="1.10.220.120">
    <property type="entry name" value="Sigma-70 factor, region 1.1"/>
    <property type="match status" value="1"/>
</dbReference>
<dbReference type="InterPro" id="IPR028630">
    <property type="entry name" value="Sigma70_RpoD"/>
</dbReference>
<dbReference type="Proteomes" id="UP001156856">
    <property type="component" value="Unassembled WGS sequence"/>
</dbReference>
<dbReference type="PRINTS" id="PR00046">
    <property type="entry name" value="SIGMA70FCT"/>
</dbReference>
<comment type="subcellular location">
    <subcellularLocation>
        <location evidence="6">Cytoplasm</location>
    </subcellularLocation>
</comment>
<feature type="domain" description="RNA polymerase sigma-70" evidence="9">
    <location>
        <begin position="454"/>
        <end position="467"/>
    </location>
</feature>
<evidence type="ECO:0000313" key="12">
    <source>
        <dbReference type="EMBL" id="GLS62690.1"/>
    </source>
</evidence>
<evidence type="ECO:0000313" key="14">
    <source>
        <dbReference type="Proteomes" id="UP001156856"/>
    </source>
</evidence>
<evidence type="ECO:0000259" key="9">
    <source>
        <dbReference type="PROSITE" id="PS00715"/>
    </source>
</evidence>
<dbReference type="PROSITE" id="PS00715">
    <property type="entry name" value="SIGMA70_1"/>
    <property type="match status" value="1"/>
</dbReference>
<dbReference type="RefSeq" id="WP_147026241.1">
    <property type="nucleotide sequence ID" value="NZ_BJZU01000049.1"/>
</dbReference>
<accession>A0A512J3U5</accession>
<keyword evidence="7" id="KW-0175">Coiled coil</keyword>
<keyword evidence="2 6" id="KW-0805">Transcription regulation</keyword>
<feature type="compositionally biased region" description="Basic and acidic residues" evidence="8">
    <location>
        <begin position="122"/>
        <end position="134"/>
    </location>
</feature>
<reference evidence="11 13" key="3">
    <citation type="submission" date="2019-07" db="EMBL/GenBank/DDBJ databases">
        <title>Whole genome shotgun sequence of Methylobacterium oxalidis NBRC 107715.</title>
        <authorList>
            <person name="Hosoyama A."/>
            <person name="Uohara A."/>
            <person name="Ohji S."/>
            <person name="Ichikawa N."/>
        </authorList>
    </citation>
    <scope>NUCLEOTIDE SEQUENCE [LARGE SCALE GENOMIC DNA]</scope>
    <source>
        <strain evidence="11 13">NBRC 107715</strain>
    </source>
</reference>
<dbReference type="InterPro" id="IPR007624">
    <property type="entry name" value="RNA_pol_sigma70_r3"/>
</dbReference>
<comment type="function">
    <text evidence="6">Sigma factors are initiation factors that promote the attachment of RNA polymerase to specific initiation sites and are then released. This sigma factor is the primary sigma factor during exponential growth.</text>
</comment>
<evidence type="ECO:0000256" key="6">
    <source>
        <dbReference type="HAMAP-Rule" id="MF_00963"/>
    </source>
</evidence>
<dbReference type="Gene3D" id="1.10.601.10">
    <property type="entry name" value="RNA Polymerase Primary Sigma Factor"/>
    <property type="match status" value="1"/>
</dbReference>
<gene>
    <name evidence="6 11" type="primary">rpoD</name>
    <name evidence="12" type="ORF">GCM10007888_10710</name>
    <name evidence="11" type="ORF">MOX02_26600</name>
</gene>
<dbReference type="Pfam" id="PF04545">
    <property type="entry name" value="Sigma70_r4"/>
    <property type="match status" value="1"/>
</dbReference>
<dbReference type="Pfam" id="PF00140">
    <property type="entry name" value="Sigma70_r1_2"/>
    <property type="match status" value="1"/>
</dbReference>
<dbReference type="PROSITE" id="PS00716">
    <property type="entry name" value="SIGMA70_2"/>
    <property type="match status" value="1"/>
</dbReference>
<dbReference type="AlphaFoldDB" id="A0A512J3U5"/>
<feature type="region of interest" description="Sigma-70 factor domain-2" evidence="6">
    <location>
        <begin position="430"/>
        <end position="500"/>
    </location>
</feature>
<keyword evidence="14" id="KW-1185">Reference proteome</keyword>
<dbReference type="HAMAP" id="MF_00963">
    <property type="entry name" value="Sigma70_RpoD_SigA"/>
    <property type="match status" value="1"/>
</dbReference>
<feature type="short sequence motif" description="Interaction with polymerase core subunit RpoC" evidence="6">
    <location>
        <begin position="454"/>
        <end position="457"/>
    </location>
</feature>
<dbReference type="NCBIfam" id="TIGR02393">
    <property type="entry name" value="RpoD_Cterm"/>
    <property type="match status" value="1"/>
</dbReference>
<feature type="DNA-binding region" description="H-T-H motif" evidence="6">
    <location>
        <begin position="624"/>
        <end position="643"/>
    </location>
</feature>
<keyword evidence="5 6" id="KW-0804">Transcription</keyword>
<dbReference type="InterPro" id="IPR042189">
    <property type="entry name" value="RNA_pol_sigma_70_r1_1_sf"/>
</dbReference>
<dbReference type="SUPFAM" id="SSF88659">
    <property type="entry name" value="Sigma3 and sigma4 domains of RNA polymerase sigma factors"/>
    <property type="match status" value="2"/>
</dbReference>
<dbReference type="PANTHER" id="PTHR30603:SF60">
    <property type="entry name" value="RNA POLYMERASE SIGMA FACTOR RPOD"/>
    <property type="match status" value="1"/>
</dbReference>
<dbReference type="InterPro" id="IPR050239">
    <property type="entry name" value="Sigma-70_RNA_pol_init_factors"/>
</dbReference>
<evidence type="ECO:0000256" key="4">
    <source>
        <dbReference type="ARBA" id="ARBA00023125"/>
    </source>
</evidence>
<reference evidence="12" key="4">
    <citation type="submission" date="2023-01" db="EMBL/GenBank/DDBJ databases">
        <title>Draft genome sequence of Methylobacterium oxalidis strain NBRC 107715.</title>
        <authorList>
            <person name="Sun Q."/>
            <person name="Mori K."/>
        </authorList>
    </citation>
    <scope>NUCLEOTIDE SEQUENCE</scope>
    <source>
        <strain evidence="12">NBRC 107715</strain>
    </source>
</reference>
<dbReference type="Pfam" id="PF03979">
    <property type="entry name" value="Sigma70_r1_1"/>
    <property type="match status" value="1"/>
</dbReference>
<dbReference type="InterPro" id="IPR007627">
    <property type="entry name" value="RNA_pol_sigma70_r2"/>
</dbReference>
<evidence type="ECO:0000256" key="5">
    <source>
        <dbReference type="ARBA" id="ARBA00023163"/>
    </source>
</evidence>
<feature type="region of interest" description="Sigma-70 factor domain-3" evidence="6">
    <location>
        <begin position="509"/>
        <end position="585"/>
    </location>
</feature>
<feature type="region of interest" description="Disordered" evidence="8">
    <location>
        <begin position="80"/>
        <end position="134"/>
    </location>
</feature>
<comment type="subunit">
    <text evidence="6">Interacts transiently with the RNA polymerase catalytic core.</text>
</comment>
<evidence type="ECO:0000259" key="10">
    <source>
        <dbReference type="PROSITE" id="PS00716"/>
    </source>
</evidence>
<comment type="similarity">
    <text evidence="6">Belongs to the sigma-70 factor family. RpoD/SigA subfamily.</text>
</comment>
<dbReference type="NCBIfam" id="NF004208">
    <property type="entry name" value="PRK05658.1"/>
    <property type="match status" value="1"/>
</dbReference>
<dbReference type="InterPro" id="IPR036388">
    <property type="entry name" value="WH-like_DNA-bd_sf"/>
</dbReference>
<dbReference type="GO" id="GO:0005737">
    <property type="term" value="C:cytoplasm"/>
    <property type="evidence" value="ECO:0007669"/>
    <property type="project" value="UniProtKB-SubCell"/>
</dbReference>
<dbReference type="InterPro" id="IPR013324">
    <property type="entry name" value="RNA_pol_sigma_r3/r4-like"/>
</dbReference>
<reference evidence="12" key="1">
    <citation type="journal article" date="2014" name="Int. J. Syst. Evol. Microbiol.">
        <title>Complete genome of a new Firmicutes species belonging to the dominant human colonic microbiota ('Ruminococcus bicirculans') reveals two chromosomes and a selective capacity to utilize plant glucans.</title>
        <authorList>
            <consortium name="NISC Comparative Sequencing Program"/>
            <person name="Wegmann U."/>
            <person name="Louis P."/>
            <person name="Goesmann A."/>
            <person name="Henrissat B."/>
            <person name="Duncan S.H."/>
            <person name="Flint H.J."/>
        </authorList>
    </citation>
    <scope>NUCLEOTIDE SEQUENCE</scope>
    <source>
        <strain evidence="12">NBRC 107715</strain>
    </source>
</reference>
<sequence>MATKATERDETDAAPAEQTDGPLLDLTDASVKRMVKLAKKRGYITYEEVNEVLPDGQSDPDQIEDVLAQLSEMGINVVEAEETDEAATERPANGEAAEDDEAAEGTEVAEVSPARAVAVRSETTKEPTDRTDDPVRMYLREMGSVELLSREGEIAIAKRIEAGREAMIAGLCESPLTFQAIIIWRDELVDGKVLLRDIIDLEATYAGPDGKNAPQIAEGEESEDSEAPTPPEGGDDEDDMENNVSLAAMEAEIKPRVLETFDAIADNYRKLRKLQNEQVARKASGEATTAAQGSKQAELKDIVVADVKSLSLNNNRIEALVEQLYDINKRLLSHEGRLMRYAESHGVARDEFLRHYQGWELDPNWMERVGTLGGKGWKNLVEKGNRQVTDLREQILTLASETGLEIGEYRKIVNMVQKGEREARQAKKEMIEANLRLVISIAKKYTNRGLQFLDLIQEGNIGLMKAVDKFEYRRGYKFSTYATWWIRQAITRSIADQARTIRIPVHMIETINKIVRTSRQMLHEIGREPTPEELAEKLAMPLEKVRKVLKIAKEPISLETPIGDEEDSHLGDFIEDKNVVLPIDAAIQSNLRETTTRVLASLTPREERVLRMRFGIGMNTDHTLEEVGQQFSVTRERIRQIEAKALRKLKHPSRSRKLRSFLDN</sequence>